<dbReference type="Proteomes" id="UP000177334">
    <property type="component" value="Unassembled WGS sequence"/>
</dbReference>
<reference evidence="1 2" key="1">
    <citation type="journal article" date="2016" name="Nat. Commun.">
        <title>Thousands of microbial genomes shed light on interconnected biogeochemical processes in an aquifer system.</title>
        <authorList>
            <person name="Anantharaman K."/>
            <person name="Brown C.T."/>
            <person name="Hug L.A."/>
            <person name="Sharon I."/>
            <person name="Castelle C.J."/>
            <person name="Probst A.J."/>
            <person name="Thomas B.C."/>
            <person name="Singh A."/>
            <person name="Wilkins M.J."/>
            <person name="Karaoz U."/>
            <person name="Brodie E.L."/>
            <person name="Williams K.H."/>
            <person name="Hubbard S.S."/>
            <person name="Banfield J.F."/>
        </authorList>
    </citation>
    <scope>NUCLEOTIDE SEQUENCE [LARGE SCALE GENOMIC DNA]</scope>
</reference>
<dbReference type="EMBL" id="MFIP01000008">
    <property type="protein sequence ID" value="OGF92684.1"/>
    <property type="molecule type" value="Genomic_DNA"/>
</dbReference>
<comment type="caution">
    <text evidence="1">The sequence shown here is derived from an EMBL/GenBank/DDBJ whole genome shotgun (WGS) entry which is preliminary data.</text>
</comment>
<accession>A0A1F5XXM4</accession>
<protein>
    <submittedName>
        <fullName evidence="1">Uncharacterized protein</fullName>
    </submittedName>
</protein>
<evidence type="ECO:0000313" key="2">
    <source>
        <dbReference type="Proteomes" id="UP000177334"/>
    </source>
</evidence>
<sequence>MNRREFLGALGAGLFAAKESLGQEKKEEANKPENKNETYKKILEQTIEAEKKLFDLEKTDFEVAKTRVEETGRNIDSWHSDTFEQASKAELPKNLSENKEEAANELRAFSKQLETLGEKLGSELDTLKKTNPGENAENEKINRGWLGLVSAYNEVAEFMDSNEYKELSEAQQKQLTDWKADIRPKLIALRDAITPFRDLYYPTAEKFEDQMQKINDARLKLEDVNIEALNKVIELSQGSKK</sequence>
<evidence type="ECO:0000313" key="1">
    <source>
        <dbReference type="EMBL" id="OGF92684.1"/>
    </source>
</evidence>
<name>A0A1F5XXM4_9BACT</name>
<proteinExistence type="predicted"/>
<dbReference type="AlphaFoldDB" id="A0A1F5XXM4"/>
<organism evidence="1 2">
    <name type="scientific">Candidatus Giovannonibacteria bacterium RIFCSPLOWO2_12_FULL_43_26</name>
    <dbReference type="NCBI Taxonomy" id="1798363"/>
    <lineage>
        <taxon>Bacteria</taxon>
        <taxon>Candidatus Giovannoniibacteriota</taxon>
    </lineage>
</organism>
<gene>
    <name evidence="1" type="ORF">A3H05_03880</name>
</gene>